<dbReference type="Gene3D" id="2.60.40.1120">
    <property type="entry name" value="Carboxypeptidase-like, regulatory domain"/>
    <property type="match status" value="1"/>
</dbReference>
<comment type="similarity">
    <text evidence="8 9">Belongs to the TonB-dependent receptor family.</text>
</comment>
<dbReference type="InterPro" id="IPR039426">
    <property type="entry name" value="TonB-dep_rcpt-like"/>
</dbReference>
<protein>
    <submittedName>
        <fullName evidence="13">TonB-dependent receptor</fullName>
    </submittedName>
</protein>
<evidence type="ECO:0000256" key="10">
    <source>
        <dbReference type="SAM" id="Phobius"/>
    </source>
</evidence>
<gene>
    <name evidence="13" type="ORF">IDJ75_15995</name>
</gene>
<dbReference type="InterPro" id="IPR036942">
    <property type="entry name" value="Beta-barrel_TonB_sf"/>
</dbReference>
<dbReference type="Pfam" id="PF07715">
    <property type="entry name" value="Plug"/>
    <property type="match status" value="1"/>
</dbReference>
<evidence type="ECO:0000256" key="6">
    <source>
        <dbReference type="ARBA" id="ARBA00023136"/>
    </source>
</evidence>
<feature type="domain" description="TonB-dependent receptor plug" evidence="12">
    <location>
        <begin position="140"/>
        <end position="245"/>
    </location>
</feature>
<keyword evidence="4 8" id="KW-0812">Transmembrane</keyword>
<name>A0ABR7X8A9_9SPHI</name>
<dbReference type="InterPro" id="IPR023996">
    <property type="entry name" value="TonB-dep_OMP_SusC/RagA"/>
</dbReference>
<accession>A0ABR7X8A9</accession>
<evidence type="ECO:0000259" key="11">
    <source>
        <dbReference type="Pfam" id="PF00593"/>
    </source>
</evidence>
<dbReference type="SUPFAM" id="SSF49464">
    <property type="entry name" value="Carboxypeptidase regulatory domain-like"/>
    <property type="match status" value="1"/>
</dbReference>
<comment type="caution">
    <text evidence="13">The sequence shown here is derived from an EMBL/GenBank/DDBJ whole genome shotgun (WGS) entry which is preliminary data.</text>
</comment>
<keyword evidence="5 9" id="KW-0798">TonB box</keyword>
<dbReference type="InterPro" id="IPR008969">
    <property type="entry name" value="CarboxyPept-like_regulatory"/>
</dbReference>
<evidence type="ECO:0000313" key="14">
    <source>
        <dbReference type="Proteomes" id="UP000618754"/>
    </source>
</evidence>
<dbReference type="Proteomes" id="UP000618754">
    <property type="component" value="Unassembled WGS sequence"/>
</dbReference>
<dbReference type="PROSITE" id="PS52016">
    <property type="entry name" value="TONB_DEPENDENT_REC_3"/>
    <property type="match status" value="1"/>
</dbReference>
<feature type="transmembrane region" description="Helical" evidence="10">
    <location>
        <begin position="25"/>
        <end position="45"/>
    </location>
</feature>
<evidence type="ECO:0000256" key="9">
    <source>
        <dbReference type="RuleBase" id="RU003357"/>
    </source>
</evidence>
<dbReference type="NCBIfam" id="TIGR04057">
    <property type="entry name" value="SusC_RagA_signa"/>
    <property type="match status" value="1"/>
</dbReference>
<proteinExistence type="inferred from homology"/>
<dbReference type="InterPro" id="IPR023997">
    <property type="entry name" value="TonB-dep_OMP_SusC/RagA_CS"/>
</dbReference>
<dbReference type="Gene3D" id="2.170.130.10">
    <property type="entry name" value="TonB-dependent receptor, plug domain"/>
    <property type="match status" value="1"/>
</dbReference>
<evidence type="ECO:0000256" key="1">
    <source>
        <dbReference type="ARBA" id="ARBA00004571"/>
    </source>
</evidence>
<dbReference type="Pfam" id="PF13715">
    <property type="entry name" value="CarbopepD_reg_2"/>
    <property type="match status" value="1"/>
</dbReference>
<keyword evidence="14" id="KW-1185">Reference proteome</keyword>
<evidence type="ECO:0000259" key="12">
    <source>
        <dbReference type="Pfam" id="PF07715"/>
    </source>
</evidence>
<keyword evidence="13" id="KW-0675">Receptor</keyword>
<feature type="domain" description="TonB-dependent receptor-like beta-barrel" evidence="11">
    <location>
        <begin position="439"/>
        <end position="1002"/>
    </location>
</feature>
<dbReference type="Pfam" id="PF00593">
    <property type="entry name" value="TonB_dep_Rec_b-barrel"/>
    <property type="match status" value="1"/>
</dbReference>
<evidence type="ECO:0000256" key="3">
    <source>
        <dbReference type="ARBA" id="ARBA00022452"/>
    </source>
</evidence>
<keyword evidence="6 8" id="KW-0472">Membrane</keyword>
<keyword evidence="3 8" id="KW-1134">Transmembrane beta strand</keyword>
<dbReference type="InterPro" id="IPR012910">
    <property type="entry name" value="Plug_dom"/>
</dbReference>
<organism evidence="13 14">
    <name type="scientific">Mucilaginibacter rigui</name>
    <dbReference type="NCBI Taxonomy" id="534635"/>
    <lineage>
        <taxon>Bacteria</taxon>
        <taxon>Pseudomonadati</taxon>
        <taxon>Bacteroidota</taxon>
        <taxon>Sphingobacteriia</taxon>
        <taxon>Sphingobacteriales</taxon>
        <taxon>Sphingobacteriaceae</taxon>
        <taxon>Mucilaginibacter</taxon>
    </lineage>
</organism>
<sequence>MFTQEGNTHGRVAPKNKSVKNHLKGILCFLAFFTSLTCSSLLTYAQATVKVSGTVVDEKNLSLPGVTIKLKNGGTATFTDNSGKFSVNVPDGKGTLIFSYIGYVLQEVVVDNNVTLNIKLLPESRSLNDVIVVGYGTQKKSDLTGAIVSLSEKDFKNYAVPNVSQLLQGKVAGAYVATNSGQPGDAAVIRIRGFGTVNDNNPLYVVDGQLFDNINNLNPNDIQNIEVLKDASATSIYGSRGSNGVILVTTKKAKKGESVTSFDAYLGTKDSYRSPKMQNSDQFYNFITTAYKNGGSTLDPKFEQQYKRGFDTDWWNAVNQSALTQNYNLNIRNGGDKARSYYSLGYLDDKGAIITTRFKRITLKINNEYDLSDRITVGVNVGLAKFQSRDTGSLPAFNFVLQADPFTPVINPLVDPGSVDYQYNKYAPTEWAFNPNPVSVLELNDRLTENFNVYGNVYGKVKLTKDLSYFVQYNFDNQNSTFKLFSPIYHSVFTENNLANREDKYRDQTQLTNNAGRTQNNIIEQRLNFNKTVGKSSFDAMVAMTYESNMSDGINAYKTTAPGNDASFRVLDAATLGAQATGGKLETSILSYLGRINYAYGDRYLATVNFRADGSSRFANGNKWGYFPSFSLGWRINNEAFFKNLGLDKTISNLKLRGGWGQTGNQRINSYAPITLIGSNIEQQWYFGNGYSQGYIPTNIGNADIKWETAQQTNIGLDAGFFNEKLSISLDYFRKTTKDMLLQVPIPAAAGYPNYPYSNAGNVNNTGFEAAVNYRDNIGQVGINIGGNVSIYKNKVTYLGNGGLPLYGNVSKTEVGGPMSRFYGYVYEGIFQNQQQIDSYVGPAGQKVQPLATPGDFKFADLNNDGVLDDKDRTYIGNPHPDLIYGFNLGANYKGFDFTAFFQGTIGNDIWNGLKSMATVGYQNALADAYTQAWTKEGDNASYPKISTSNNNNNYRASSWWVEKGSYLRLQNVQLGYSVPPAFLQRIKILRTCRFYVSGQNLFTLTKYKGLDPEIGANNALNLGYDGIRYPSSRTVLVGINAQF</sequence>
<evidence type="ECO:0000256" key="4">
    <source>
        <dbReference type="ARBA" id="ARBA00022692"/>
    </source>
</evidence>
<keyword evidence="7 8" id="KW-0998">Cell outer membrane</keyword>
<dbReference type="EMBL" id="JACWMW010000003">
    <property type="protein sequence ID" value="MBD1386786.1"/>
    <property type="molecule type" value="Genomic_DNA"/>
</dbReference>
<evidence type="ECO:0000256" key="2">
    <source>
        <dbReference type="ARBA" id="ARBA00022448"/>
    </source>
</evidence>
<dbReference type="Gene3D" id="2.40.170.20">
    <property type="entry name" value="TonB-dependent receptor, beta-barrel domain"/>
    <property type="match status" value="1"/>
</dbReference>
<evidence type="ECO:0000256" key="8">
    <source>
        <dbReference type="PROSITE-ProRule" id="PRU01360"/>
    </source>
</evidence>
<comment type="subcellular location">
    <subcellularLocation>
        <location evidence="1 8">Cell outer membrane</location>
        <topology evidence="1 8">Multi-pass membrane protein</topology>
    </subcellularLocation>
</comment>
<dbReference type="InterPro" id="IPR000531">
    <property type="entry name" value="Beta-barrel_TonB"/>
</dbReference>
<evidence type="ECO:0000256" key="7">
    <source>
        <dbReference type="ARBA" id="ARBA00023237"/>
    </source>
</evidence>
<dbReference type="SUPFAM" id="SSF56935">
    <property type="entry name" value="Porins"/>
    <property type="match status" value="1"/>
</dbReference>
<dbReference type="NCBIfam" id="TIGR04056">
    <property type="entry name" value="OMP_RagA_SusC"/>
    <property type="match status" value="1"/>
</dbReference>
<evidence type="ECO:0000313" key="13">
    <source>
        <dbReference type="EMBL" id="MBD1386786.1"/>
    </source>
</evidence>
<reference evidence="13 14" key="1">
    <citation type="submission" date="2020-09" db="EMBL/GenBank/DDBJ databases">
        <title>Novel species of Mucilaginibacter isolated from a glacier on the Tibetan Plateau.</title>
        <authorList>
            <person name="Liu Q."/>
            <person name="Xin Y.-H."/>
        </authorList>
    </citation>
    <scope>NUCLEOTIDE SEQUENCE [LARGE SCALE GENOMIC DNA]</scope>
    <source>
        <strain evidence="13 14">CGMCC 1.13878</strain>
    </source>
</reference>
<keyword evidence="10" id="KW-1133">Transmembrane helix</keyword>
<evidence type="ECO:0000256" key="5">
    <source>
        <dbReference type="ARBA" id="ARBA00023077"/>
    </source>
</evidence>
<dbReference type="InterPro" id="IPR037066">
    <property type="entry name" value="Plug_dom_sf"/>
</dbReference>
<keyword evidence="2 8" id="KW-0813">Transport</keyword>